<dbReference type="AlphaFoldDB" id="A0A9P6NS07"/>
<evidence type="ECO:0000313" key="12">
    <source>
        <dbReference type="EMBL" id="KAG0148516.1"/>
    </source>
</evidence>
<comment type="caution">
    <text evidence="12">The sequence shown here is derived from an EMBL/GenBank/DDBJ whole genome shotgun (WGS) entry which is preliminary data.</text>
</comment>
<dbReference type="InterPro" id="IPR029058">
    <property type="entry name" value="AB_hydrolase_fold"/>
</dbReference>
<dbReference type="PROSITE" id="PS00131">
    <property type="entry name" value="CARBOXYPEPT_SER_SER"/>
    <property type="match status" value="1"/>
</dbReference>
<accession>A0A9P6NS07</accession>
<dbReference type="InterPro" id="IPR018202">
    <property type="entry name" value="Ser_caboxypep_ser_AS"/>
</dbReference>
<dbReference type="EC" id="3.4.16.-" evidence="11"/>
<dbReference type="Gene3D" id="1.10.287.410">
    <property type="match status" value="1"/>
</dbReference>
<evidence type="ECO:0000313" key="13">
    <source>
        <dbReference type="Proteomes" id="UP000886653"/>
    </source>
</evidence>
<dbReference type="PRINTS" id="PR00724">
    <property type="entry name" value="CRBOXYPTASEC"/>
</dbReference>
<comment type="catalytic activity">
    <reaction evidence="10">
        <text>Release of a C-terminal amino acid with broad specificity.</text>
        <dbReference type="EC" id="3.4.16.5"/>
    </reaction>
</comment>
<dbReference type="FunFam" id="1.10.287.410:FF:000001">
    <property type="entry name" value="Carboxypeptidase Y"/>
    <property type="match status" value="1"/>
</dbReference>
<evidence type="ECO:0000256" key="11">
    <source>
        <dbReference type="RuleBase" id="RU361156"/>
    </source>
</evidence>
<dbReference type="Pfam" id="PF00450">
    <property type="entry name" value="Peptidase_S10"/>
    <property type="match status" value="1"/>
</dbReference>
<keyword evidence="5 11" id="KW-0645">Protease</keyword>
<dbReference type="PANTHER" id="PTHR11802:SF452">
    <property type="entry name" value="CARBOXYPEPTIDASE"/>
    <property type="match status" value="1"/>
</dbReference>
<evidence type="ECO:0000256" key="6">
    <source>
        <dbReference type="ARBA" id="ARBA00022729"/>
    </source>
</evidence>
<dbReference type="GO" id="GO:0006508">
    <property type="term" value="P:proteolysis"/>
    <property type="evidence" value="ECO:0007669"/>
    <property type="project" value="UniProtKB-KW"/>
</dbReference>
<evidence type="ECO:0000256" key="5">
    <source>
        <dbReference type="ARBA" id="ARBA00022670"/>
    </source>
</evidence>
<proteinExistence type="inferred from homology"/>
<keyword evidence="3" id="KW-0926">Vacuole</keyword>
<evidence type="ECO:0000256" key="2">
    <source>
        <dbReference type="ARBA" id="ARBA00009431"/>
    </source>
</evidence>
<evidence type="ECO:0000256" key="9">
    <source>
        <dbReference type="ARBA" id="ARBA00023180"/>
    </source>
</evidence>
<dbReference type="Gene3D" id="3.40.50.1820">
    <property type="entry name" value="alpha/beta hydrolase"/>
    <property type="match status" value="1"/>
</dbReference>
<reference evidence="12" key="1">
    <citation type="submission" date="2013-11" db="EMBL/GenBank/DDBJ databases">
        <title>Genome sequence of the fusiform rust pathogen reveals effectors for host alternation and coevolution with pine.</title>
        <authorList>
            <consortium name="DOE Joint Genome Institute"/>
            <person name="Smith K."/>
            <person name="Pendleton A."/>
            <person name="Kubisiak T."/>
            <person name="Anderson C."/>
            <person name="Salamov A."/>
            <person name="Aerts A."/>
            <person name="Riley R."/>
            <person name="Clum A."/>
            <person name="Lindquist E."/>
            <person name="Ence D."/>
            <person name="Campbell M."/>
            <person name="Kronenberg Z."/>
            <person name="Feau N."/>
            <person name="Dhillon B."/>
            <person name="Hamelin R."/>
            <person name="Burleigh J."/>
            <person name="Smith J."/>
            <person name="Yandell M."/>
            <person name="Nelson C."/>
            <person name="Grigoriev I."/>
            <person name="Davis J."/>
        </authorList>
    </citation>
    <scope>NUCLEOTIDE SEQUENCE</scope>
    <source>
        <strain evidence="12">G11</strain>
    </source>
</reference>
<dbReference type="PANTHER" id="PTHR11802">
    <property type="entry name" value="SERINE PROTEASE FAMILY S10 SERINE CARBOXYPEPTIDASE"/>
    <property type="match status" value="1"/>
</dbReference>
<keyword evidence="8" id="KW-1015">Disulfide bond</keyword>
<dbReference type="Proteomes" id="UP000886653">
    <property type="component" value="Unassembled WGS sequence"/>
</dbReference>
<keyword evidence="4 11" id="KW-0121">Carboxypeptidase</keyword>
<evidence type="ECO:0000256" key="10">
    <source>
        <dbReference type="ARBA" id="ARBA00052076"/>
    </source>
</evidence>
<keyword evidence="6" id="KW-0732">Signal</keyword>
<dbReference type="EMBL" id="MU167236">
    <property type="protein sequence ID" value="KAG0148516.1"/>
    <property type="molecule type" value="Genomic_DNA"/>
</dbReference>
<keyword evidence="7 11" id="KW-0378">Hydrolase</keyword>
<dbReference type="GO" id="GO:0000328">
    <property type="term" value="C:fungal-type vacuole lumen"/>
    <property type="evidence" value="ECO:0007669"/>
    <property type="project" value="UniProtKB-ARBA"/>
</dbReference>
<comment type="similarity">
    <text evidence="2 11">Belongs to the peptidase S10 family.</text>
</comment>
<organism evidence="12 13">
    <name type="scientific">Cronartium quercuum f. sp. fusiforme G11</name>
    <dbReference type="NCBI Taxonomy" id="708437"/>
    <lineage>
        <taxon>Eukaryota</taxon>
        <taxon>Fungi</taxon>
        <taxon>Dikarya</taxon>
        <taxon>Basidiomycota</taxon>
        <taxon>Pucciniomycotina</taxon>
        <taxon>Pucciniomycetes</taxon>
        <taxon>Pucciniales</taxon>
        <taxon>Coleosporiaceae</taxon>
        <taxon>Cronartium</taxon>
    </lineage>
</organism>
<evidence type="ECO:0000256" key="3">
    <source>
        <dbReference type="ARBA" id="ARBA00022554"/>
    </source>
</evidence>
<protein>
    <recommendedName>
        <fullName evidence="11">Carboxypeptidase</fullName>
        <ecNumber evidence="11">3.4.16.-</ecNumber>
    </recommendedName>
</protein>
<evidence type="ECO:0000256" key="7">
    <source>
        <dbReference type="ARBA" id="ARBA00022801"/>
    </source>
</evidence>
<sequence>MAEFPDYAIRLREPDGLCDPSVKQYSGYLDISESKHLFFWFFESRNSPDSDPLVLWLNGGPGCSSSTGMLFELGPCNVVDGGKRTEPNQHGWNNNANIIFLDQPVKVGYSYTDNDSDGVNNSPDAAKDVYAFLQLFYNQFPQYAALEFSVAAESYGGTYAPNIASRIHKENSELGLQSLAGSTTQRFHIPLATVLIGNGLTDPLVQFASVPDYACAPSKYTVFDEQTCDSIRSKVSTCQTLQTFCYNNPSRFTCVPATLYCWSSIYGPLQSTGLNPYDLRLKCDQSTNPLCYEEMGWIEIYMNQPEVREQLGVPSSLKFEGCNFDVNRAFQMSGDNMHNSAKLIPDLVHDGIRLLIYAGEDDFMCNYLGNERWMLALNTTFSEEFGAPHQKYLSKAALPESESEPAHVGMIRSAGPGAGNFTYISLFEAGHMVPHDQPAIANEMFDKWLRNEPLV</sequence>
<dbReference type="InterPro" id="IPR001563">
    <property type="entry name" value="Peptidase_S10"/>
</dbReference>
<gene>
    <name evidence="12" type="ORF">CROQUDRAFT_41326</name>
</gene>
<evidence type="ECO:0000256" key="4">
    <source>
        <dbReference type="ARBA" id="ARBA00022645"/>
    </source>
</evidence>
<keyword evidence="9" id="KW-0325">Glycoprotein</keyword>
<keyword evidence="13" id="KW-1185">Reference proteome</keyword>
<evidence type="ECO:0000256" key="8">
    <source>
        <dbReference type="ARBA" id="ARBA00023157"/>
    </source>
</evidence>
<dbReference type="GO" id="GO:0004185">
    <property type="term" value="F:serine-type carboxypeptidase activity"/>
    <property type="evidence" value="ECO:0007669"/>
    <property type="project" value="UniProtKB-UniRule"/>
</dbReference>
<dbReference type="OrthoDB" id="443318at2759"/>
<dbReference type="SUPFAM" id="SSF53474">
    <property type="entry name" value="alpha/beta-Hydrolases"/>
    <property type="match status" value="1"/>
</dbReference>
<evidence type="ECO:0000256" key="1">
    <source>
        <dbReference type="ARBA" id="ARBA00004116"/>
    </source>
</evidence>
<name>A0A9P6NS07_9BASI</name>
<comment type="subcellular location">
    <subcellularLocation>
        <location evidence="1">Vacuole</location>
    </subcellularLocation>
</comment>